<evidence type="ECO:0000256" key="3">
    <source>
        <dbReference type="ARBA" id="ARBA00022692"/>
    </source>
</evidence>
<reference evidence="8 9" key="1">
    <citation type="submission" date="2018-03" db="EMBL/GenBank/DDBJ databases">
        <title>Genomic Encyclopedia of Archaeal and Bacterial Type Strains, Phase II (KMG-II): from individual species to whole genera.</title>
        <authorList>
            <person name="Goeker M."/>
        </authorList>
    </citation>
    <scope>NUCLEOTIDE SEQUENCE [LARGE SCALE GENOMIC DNA]</scope>
    <source>
        <strain evidence="8 9">DSM 44889</strain>
    </source>
</reference>
<dbReference type="PANTHER" id="PTHR42770:SF16">
    <property type="entry name" value="AMINO ACID PERMEASE"/>
    <property type="match status" value="1"/>
</dbReference>
<feature type="region of interest" description="Disordered" evidence="6">
    <location>
        <begin position="1"/>
        <end position="29"/>
    </location>
</feature>
<evidence type="ECO:0000256" key="1">
    <source>
        <dbReference type="ARBA" id="ARBA00004651"/>
    </source>
</evidence>
<keyword evidence="3 7" id="KW-0812">Transmembrane</keyword>
<evidence type="ECO:0000256" key="6">
    <source>
        <dbReference type="SAM" id="MobiDB-lite"/>
    </source>
</evidence>
<dbReference type="EMBL" id="QGDQ01000027">
    <property type="protein sequence ID" value="PWJ49047.1"/>
    <property type="molecule type" value="Genomic_DNA"/>
</dbReference>
<feature type="transmembrane region" description="Helical" evidence="7">
    <location>
        <begin position="335"/>
        <end position="355"/>
    </location>
</feature>
<dbReference type="GO" id="GO:0005886">
    <property type="term" value="C:plasma membrane"/>
    <property type="evidence" value="ECO:0007669"/>
    <property type="project" value="UniProtKB-SubCell"/>
</dbReference>
<keyword evidence="2" id="KW-1003">Cell membrane</keyword>
<dbReference type="PANTHER" id="PTHR42770">
    <property type="entry name" value="AMINO ACID TRANSPORTER-RELATED"/>
    <property type="match status" value="1"/>
</dbReference>
<dbReference type="PIRSF" id="PIRSF006060">
    <property type="entry name" value="AA_transporter"/>
    <property type="match status" value="1"/>
</dbReference>
<feature type="transmembrane region" description="Helical" evidence="7">
    <location>
        <begin position="490"/>
        <end position="515"/>
    </location>
</feature>
<dbReference type="AlphaFoldDB" id="A0A316AGS4"/>
<feature type="transmembrane region" description="Helical" evidence="7">
    <location>
        <begin position="238"/>
        <end position="259"/>
    </location>
</feature>
<dbReference type="Gene3D" id="1.20.1740.10">
    <property type="entry name" value="Amino acid/polyamine transporter I"/>
    <property type="match status" value="1"/>
</dbReference>
<evidence type="ECO:0000256" key="7">
    <source>
        <dbReference type="SAM" id="Phobius"/>
    </source>
</evidence>
<dbReference type="InterPro" id="IPR050367">
    <property type="entry name" value="APC_superfamily"/>
</dbReference>
<feature type="transmembrane region" description="Helical" evidence="7">
    <location>
        <begin position="417"/>
        <end position="444"/>
    </location>
</feature>
<evidence type="ECO:0000313" key="9">
    <source>
        <dbReference type="Proteomes" id="UP000245469"/>
    </source>
</evidence>
<feature type="transmembrane region" description="Helical" evidence="7">
    <location>
        <begin position="385"/>
        <end position="405"/>
    </location>
</feature>
<dbReference type="InterPro" id="IPR002293">
    <property type="entry name" value="AA/rel_permease1"/>
</dbReference>
<protein>
    <submittedName>
        <fullName evidence="8">Amino acid/polyamine/organocation transporter (APC superfamily)</fullName>
    </submittedName>
</protein>
<evidence type="ECO:0000256" key="4">
    <source>
        <dbReference type="ARBA" id="ARBA00022989"/>
    </source>
</evidence>
<accession>A0A316AGS4</accession>
<comment type="subcellular location">
    <subcellularLocation>
        <location evidence="1">Cell membrane</location>
        <topology evidence="1">Multi-pass membrane protein</topology>
    </subcellularLocation>
</comment>
<feature type="transmembrane region" description="Helical" evidence="7">
    <location>
        <begin position="37"/>
        <end position="66"/>
    </location>
</feature>
<keyword evidence="5 7" id="KW-0472">Membrane</keyword>
<gene>
    <name evidence="8" type="ORF">BXY45_12738</name>
</gene>
<feature type="transmembrane region" description="Helical" evidence="7">
    <location>
        <begin position="180"/>
        <end position="202"/>
    </location>
</feature>
<feature type="transmembrane region" description="Helical" evidence="7">
    <location>
        <begin position="103"/>
        <end position="129"/>
    </location>
</feature>
<dbReference type="Proteomes" id="UP000245469">
    <property type="component" value="Unassembled WGS sequence"/>
</dbReference>
<dbReference type="Pfam" id="PF13520">
    <property type="entry name" value="AA_permease_2"/>
    <property type="match status" value="1"/>
</dbReference>
<organism evidence="8 9">
    <name type="scientific">Quadrisphaera granulorum</name>
    <dbReference type="NCBI Taxonomy" id="317664"/>
    <lineage>
        <taxon>Bacteria</taxon>
        <taxon>Bacillati</taxon>
        <taxon>Actinomycetota</taxon>
        <taxon>Actinomycetes</taxon>
        <taxon>Kineosporiales</taxon>
        <taxon>Kineosporiaceae</taxon>
        <taxon>Quadrisphaera</taxon>
    </lineage>
</organism>
<feature type="transmembrane region" description="Helical" evidence="7">
    <location>
        <begin position="279"/>
        <end position="299"/>
    </location>
</feature>
<dbReference type="RefSeq" id="WP_211319716.1">
    <property type="nucleotide sequence ID" value="NZ_QGDQ01000027.1"/>
</dbReference>
<feature type="transmembrane region" description="Helical" evidence="7">
    <location>
        <begin position="72"/>
        <end position="91"/>
    </location>
</feature>
<feature type="transmembrane region" description="Helical" evidence="7">
    <location>
        <begin position="456"/>
        <end position="478"/>
    </location>
</feature>
<keyword evidence="9" id="KW-1185">Reference proteome</keyword>
<sequence>MATETTGTTPTVPPQRGSSTTSSTTNSPPAALKAGSLGLVAVLFMAVANAAPITAITANVPIAIAYGNGLQAPAGFAVATVILTLFAIGFVSMARHITTAGAFYGFITHGLGTIWGTASGALATMAYVVFEASLVGIFSYFASDALDQWFGVGVNWLVLAAACVLIVGVLGYFDISLAAVVMGFFLVCEVVLLTALAVSVVVRGPADGWQLGSLDPIGAFTGLPEGGGFDITSGDPPALLAAGSGAIGLFFAFWSWVGFETTAVYGEESKNPRRMVPRATLLAVVGLGVFYVLVSWLVIAGNGAQQAITLSATDPTSMFTGLAAANLGGEWVADVYLFLIVAGSFACAQAFHNAASRYLFAMGRDLPALRGSLGAVHAKHGSPHIASLVQTAITALFVIGFYVLTTHGSDVSQGAYYYLYSLLALMGTMAILIVQAICSFAVIVYFHVKKAHPGGLWTTGIIPALGGIGMLYVVYLLFSNISFAGGPASVSPFFTAIPYIVGACFVLPALGALWLRSVRPETYAALGRTVLEESVERS</sequence>
<feature type="transmembrane region" description="Helical" evidence="7">
    <location>
        <begin position="149"/>
        <end position="173"/>
    </location>
</feature>
<feature type="compositionally biased region" description="Low complexity" evidence="6">
    <location>
        <begin position="1"/>
        <end position="10"/>
    </location>
</feature>
<dbReference type="GO" id="GO:0022857">
    <property type="term" value="F:transmembrane transporter activity"/>
    <property type="evidence" value="ECO:0007669"/>
    <property type="project" value="InterPro"/>
</dbReference>
<proteinExistence type="predicted"/>
<evidence type="ECO:0000256" key="2">
    <source>
        <dbReference type="ARBA" id="ARBA00022475"/>
    </source>
</evidence>
<evidence type="ECO:0000313" key="8">
    <source>
        <dbReference type="EMBL" id="PWJ49047.1"/>
    </source>
</evidence>
<comment type="caution">
    <text evidence="8">The sequence shown here is derived from an EMBL/GenBank/DDBJ whole genome shotgun (WGS) entry which is preliminary data.</text>
</comment>
<name>A0A316AGS4_9ACTN</name>
<keyword evidence="4 7" id="KW-1133">Transmembrane helix</keyword>
<evidence type="ECO:0000256" key="5">
    <source>
        <dbReference type="ARBA" id="ARBA00023136"/>
    </source>
</evidence>